<dbReference type="SUPFAM" id="SSF103481">
    <property type="entry name" value="Multidrug resistance efflux transporter EmrE"/>
    <property type="match status" value="1"/>
</dbReference>
<dbReference type="Proteomes" id="UP000290189">
    <property type="component" value="Unassembled WGS sequence"/>
</dbReference>
<keyword evidence="1" id="KW-0472">Membrane</keyword>
<name>A0A3P3Y686_PLABS</name>
<feature type="transmembrane region" description="Helical" evidence="1">
    <location>
        <begin position="311"/>
        <end position="332"/>
    </location>
</feature>
<accession>A0A3P3Y686</accession>
<feature type="transmembrane region" description="Helical" evidence="1">
    <location>
        <begin position="44"/>
        <end position="63"/>
    </location>
</feature>
<dbReference type="PANTHER" id="PTHR13146">
    <property type="match status" value="1"/>
</dbReference>
<keyword evidence="2" id="KW-0496">Mitochondrion</keyword>
<dbReference type="InterPro" id="IPR037185">
    <property type="entry name" value="EmrE-like"/>
</dbReference>
<organism evidence="2 3">
    <name type="scientific">Plasmodiophora brassicae</name>
    <name type="common">Clubroot disease agent</name>
    <dbReference type="NCBI Taxonomy" id="37360"/>
    <lineage>
        <taxon>Eukaryota</taxon>
        <taxon>Sar</taxon>
        <taxon>Rhizaria</taxon>
        <taxon>Endomyxa</taxon>
        <taxon>Phytomyxea</taxon>
        <taxon>Plasmodiophorida</taxon>
        <taxon>Plasmodiophoridae</taxon>
        <taxon>Plasmodiophora</taxon>
    </lineage>
</organism>
<evidence type="ECO:0008006" key="4">
    <source>
        <dbReference type="Google" id="ProtNLM"/>
    </source>
</evidence>
<reference evidence="2 3" key="1">
    <citation type="submission" date="2018-03" db="EMBL/GenBank/DDBJ databases">
        <authorList>
            <person name="Fogelqvist J."/>
        </authorList>
    </citation>
    <scope>NUCLEOTIDE SEQUENCE [LARGE SCALE GENOMIC DNA]</scope>
</reference>
<feature type="transmembrane region" description="Helical" evidence="1">
    <location>
        <begin position="100"/>
        <end position="119"/>
    </location>
</feature>
<evidence type="ECO:0000313" key="2">
    <source>
        <dbReference type="EMBL" id="SPQ95682.1"/>
    </source>
</evidence>
<feature type="transmembrane region" description="Helical" evidence="1">
    <location>
        <begin position="75"/>
        <end position="94"/>
    </location>
</feature>
<dbReference type="Pfam" id="PF16913">
    <property type="entry name" value="PUNUT"/>
    <property type="match status" value="1"/>
</dbReference>
<keyword evidence="1" id="KW-1133">Transmembrane helix</keyword>
<dbReference type="AlphaFoldDB" id="A0A3P3Y686"/>
<protein>
    <recommendedName>
        <fullName evidence="4">Sugar phosphate transporter domain-containing protein</fullName>
    </recommendedName>
</protein>
<sequence length="371" mass="40573">MDSHGSRSQDKIGGRAMSTLIAQPLKFHVAGGNVPLSIPMMHSMLESGSFILSLLAWVSFSLYRRGRVTIDNWRYRVKVYALMGLLDCVSGVSGSIGLNILPASIFTLLGSTAIVFSIILSRVFTNKKFTLWHYAAVVLTVSSVVFLFASMDDTTRNPRDVVISPDAILEQPVSQVVAFLCCLMSAFLIALIGVLNYVFFKHEQVKYDLAIILENNAIQSTFVFAFLLPVVLSSKEFSLWGTVYKRIQLNGQTPLFTGVCVGIFLSRPLTLFSSVATTAFSSAVLTRALGGPRRLVVMVMSALIFGDPMPALKLLSAAFMFFSTLIYVVGGYKLQKQEALQKSATRVEMVKITPDAGERSSSTSASVMTRP</sequence>
<dbReference type="GO" id="GO:0016020">
    <property type="term" value="C:membrane"/>
    <property type="evidence" value="ECO:0007669"/>
    <property type="project" value="TreeGrafter"/>
</dbReference>
<geneLocation type="mitochondrion" evidence="2"/>
<evidence type="ECO:0000256" key="1">
    <source>
        <dbReference type="SAM" id="Phobius"/>
    </source>
</evidence>
<feature type="transmembrane region" description="Helical" evidence="1">
    <location>
        <begin position="176"/>
        <end position="199"/>
    </location>
</feature>
<proteinExistence type="predicted"/>
<keyword evidence="1" id="KW-0812">Transmembrane</keyword>
<evidence type="ECO:0000313" key="3">
    <source>
        <dbReference type="Proteomes" id="UP000290189"/>
    </source>
</evidence>
<dbReference type="EMBL" id="OVEO01000004">
    <property type="protein sequence ID" value="SPQ95682.1"/>
    <property type="molecule type" value="Genomic_DNA"/>
</dbReference>
<feature type="transmembrane region" description="Helical" evidence="1">
    <location>
        <begin position="211"/>
        <end position="232"/>
    </location>
</feature>
<gene>
    <name evidence="2" type="ORF">PLBR_LOCUS2897</name>
</gene>
<feature type="transmembrane region" description="Helical" evidence="1">
    <location>
        <begin position="131"/>
        <end position="151"/>
    </location>
</feature>